<gene>
    <name evidence="2" type="ORF">GDO78_012940</name>
</gene>
<evidence type="ECO:0000256" key="1">
    <source>
        <dbReference type="SAM" id="Phobius"/>
    </source>
</evidence>
<keyword evidence="1" id="KW-1133">Transmembrane helix</keyword>
<organism evidence="2 3">
    <name type="scientific">Eleutherodactylus coqui</name>
    <name type="common">Puerto Rican coqui</name>
    <dbReference type="NCBI Taxonomy" id="57060"/>
    <lineage>
        <taxon>Eukaryota</taxon>
        <taxon>Metazoa</taxon>
        <taxon>Chordata</taxon>
        <taxon>Craniata</taxon>
        <taxon>Vertebrata</taxon>
        <taxon>Euteleostomi</taxon>
        <taxon>Amphibia</taxon>
        <taxon>Batrachia</taxon>
        <taxon>Anura</taxon>
        <taxon>Neobatrachia</taxon>
        <taxon>Hyloidea</taxon>
        <taxon>Eleutherodactylidae</taxon>
        <taxon>Eleutherodactylinae</taxon>
        <taxon>Eleutherodactylus</taxon>
        <taxon>Eleutherodactylus</taxon>
    </lineage>
</organism>
<sequence>MQDTIPACDASPLVVLSIPLCLILLNQLWFYVICQPAPLSSVTRPDRMTSTQLRSSYHTAKGNLCFQHIVQKVQNLITKFSMFLVIF</sequence>
<proteinExistence type="predicted"/>
<protein>
    <submittedName>
        <fullName evidence="2">Uncharacterized protein</fullName>
    </submittedName>
</protein>
<feature type="transmembrane region" description="Helical" evidence="1">
    <location>
        <begin position="12"/>
        <end position="32"/>
    </location>
</feature>
<keyword evidence="1" id="KW-0812">Transmembrane</keyword>
<keyword evidence="1" id="KW-0472">Membrane</keyword>
<dbReference type="EMBL" id="WNTK01000009">
    <property type="protein sequence ID" value="KAG9477693.1"/>
    <property type="molecule type" value="Genomic_DNA"/>
</dbReference>
<evidence type="ECO:0000313" key="2">
    <source>
        <dbReference type="EMBL" id="KAG9477693.1"/>
    </source>
</evidence>
<dbReference type="Proteomes" id="UP000770717">
    <property type="component" value="Unassembled WGS sequence"/>
</dbReference>
<accession>A0A8J6K1P1</accession>
<name>A0A8J6K1P1_ELECQ</name>
<reference evidence="2" key="1">
    <citation type="thesis" date="2020" institute="ProQuest LLC" country="789 East Eisenhower Parkway, Ann Arbor, MI, USA">
        <title>Comparative Genomics and Chromosome Evolution.</title>
        <authorList>
            <person name="Mudd A.B."/>
        </authorList>
    </citation>
    <scope>NUCLEOTIDE SEQUENCE</scope>
    <source>
        <strain evidence="2">HN-11 Male</strain>
        <tissue evidence="2">Kidney and liver</tissue>
    </source>
</reference>
<comment type="caution">
    <text evidence="2">The sequence shown here is derived from an EMBL/GenBank/DDBJ whole genome shotgun (WGS) entry which is preliminary data.</text>
</comment>
<evidence type="ECO:0000313" key="3">
    <source>
        <dbReference type="Proteomes" id="UP000770717"/>
    </source>
</evidence>
<keyword evidence="3" id="KW-1185">Reference proteome</keyword>
<dbReference type="AlphaFoldDB" id="A0A8J6K1P1"/>